<dbReference type="OrthoDB" id="700190at2"/>
<proteinExistence type="predicted"/>
<reference evidence="2 3" key="1">
    <citation type="submission" date="2019-03" db="EMBL/GenBank/DDBJ databases">
        <authorList>
            <person name="Kim M.K.M."/>
        </authorList>
    </citation>
    <scope>NUCLEOTIDE SEQUENCE [LARGE SCALE GENOMIC DNA]</scope>
    <source>
        <strain evidence="2 3">17J68-15</strain>
    </source>
</reference>
<feature type="chain" id="PRO_5020636416" evidence="1">
    <location>
        <begin position="22"/>
        <end position="237"/>
    </location>
</feature>
<evidence type="ECO:0000256" key="1">
    <source>
        <dbReference type="SAM" id="SignalP"/>
    </source>
</evidence>
<dbReference type="RefSeq" id="WP_131852995.1">
    <property type="nucleotide sequence ID" value="NZ_SKFH01000029.1"/>
</dbReference>
<keyword evidence="1" id="KW-0732">Signal</keyword>
<name>A0A4V2WMD1_9BACT</name>
<keyword evidence="3" id="KW-1185">Reference proteome</keyword>
<gene>
    <name evidence="2" type="ORF">E0486_14380</name>
</gene>
<dbReference type="AlphaFoldDB" id="A0A4V2WMD1"/>
<sequence>MPRITPILFLLLLAAAPRAGAQQLAATGKAAQESRAALKRTLRTLDSAGVFARAQQRTLKLLAPAHRAWFLVRPGLRVLESAAGPLFGHAGDAAFVVYDGKEERLGYLLYSGADRRYGWLYNDFPVFNALTAAHCRYSAAESIDDRLSGELAYLKESLLKEPAGLGEYDFLQVGPFRKNENLLPREGCFSLYPDGRNFISKPVLALATGLVYNDWECLAWDASKKRFVLFYGQAFAD</sequence>
<organism evidence="2 3">
    <name type="scientific">Flaviaesturariibacter aridisoli</name>
    <dbReference type="NCBI Taxonomy" id="2545761"/>
    <lineage>
        <taxon>Bacteria</taxon>
        <taxon>Pseudomonadati</taxon>
        <taxon>Bacteroidota</taxon>
        <taxon>Chitinophagia</taxon>
        <taxon>Chitinophagales</taxon>
        <taxon>Chitinophagaceae</taxon>
        <taxon>Flaviaestuariibacter</taxon>
    </lineage>
</organism>
<dbReference type="Proteomes" id="UP000295164">
    <property type="component" value="Unassembled WGS sequence"/>
</dbReference>
<dbReference type="EMBL" id="SKFH01000029">
    <property type="protein sequence ID" value="TCZ68258.1"/>
    <property type="molecule type" value="Genomic_DNA"/>
</dbReference>
<protein>
    <submittedName>
        <fullName evidence="2">Uncharacterized protein</fullName>
    </submittedName>
</protein>
<comment type="caution">
    <text evidence="2">The sequence shown here is derived from an EMBL/GenBank/DDBJ whole genome shotgun (WGS) entry which is preliminary data.</text>
</comment>
<evidence type="ECO:0000313" key="3">
    <source>
        <dbReference type="Proteomes" id="UP000295164"/>
    </source>
</evidence>
<accession>A0A4V2WMD1</accession>
<feature type="signal peptide" evidence="1">
    <location>
        <begin position="1"/>
        <end position="21"/>
    </location>
</feature>
<evidence type="ECO:0000313" key="2">
    <source>
        <dbReference type="EMBL" id="TCZ68258.1"/>
    </source>
</evidence>